<gene>
    <name evidence="8" type="ORF">RIEGSTA812A_PEG_1173</name>
</gene>
<dbReference type="PROSITE" id="PS00595">
    <property type="entry name" value="AA_TRANSFER_CLASS_5"/>
    <property type="match status" value="1"/>
</dbReference>
<comment type="cofactor">
    <cofactor evidence="1">
        <name>pyridoxal 5'-phosphate</name>
        <dbReference type="ChEBI" id="CHEBI:597326"/>
    </cofactor>
</comment>
<comment type="catalytic activity">
    <reaction evidence="6">
        <text>(sulfur carrier)-H + L-cysteine = (sulfur carrier)-SH + L-alanine</text>
        <dbReference type="Rhea" id="RHEA:43892"/>
        <dbReference type="Rhea" id="RHEA-COMP:14737"/>
        <dbReference type="Rhea" id="RHEA-COMP:14739"/>
        <dbReference type="ChEBI" id="CHEBI:29917"/>
        <dbReference type="ChEBI" id="CHEBI:35235"/>
        <dbReference type="ChEBI" id="CHEBI:57972"/>
        <dbReference type="ChEBI" id="CHEBI:64428"/>
        <dbReference type="EC" id="2.8.1.7"/>
    </reaction>
</comment>
<dbReference type="NCBIfam" id="TIGR01979">
    <property type="entry name" value="sufS"/>
    <property type="match status" value="1"/>
</dbReference>
<accession>A0A484H7T6</accession>
<comment type="similarity">
    <text evidence="2">Belongs to the class-V pyridoxal-phosphate-dependent aminotransferase family. Csd subfamily.</text>
</comment>
<dbReference type="EMBL" id="LR026963">
    <property type="protein sequence ID" value="VBB69700.1"/>
    <property type="molecule type" value="Genomic_DNA"/>
</dbReference>
<evidence type="ECO:0000256" key="3">
    <source>
        <dbReference type="ARBA" id="ARBA00012239"/>
    </source>
</evidence>
<dbReference type="Pfam" id="PF00266">
    <property type="entry name" value="Aminotran_5"/>
    <property type="match status" value="1"/>
</dbReference>
<protein>
    <recommendedName>
        <fullName evidence="3">cysteine desulfurase</fullName>
        <ecNumber evidence="3">2.8.1.7</ecNumber>
    </recommendedName>
</protein>
<dbReference type="GO" id="GO:0006534">
    <property type="term" value="P:cysteine metabolic process"/>
    <property type="evidence" value="ECO:0007669"/>
    <property type="project" value="InterPro"/>
</dbReference>
<dbReference type="GO" id="GO:0030170">
    <property type="term" value="F:pyridoxal phosphate binding"/>
    <property type="evidence" value="ECO:0007669"/>
    <property type="project" value="InterPro"/>
</dbReference>
<evidence type="ECO:0000256" key="5">
    <source>
        <dbReference type="ARBA" id="ARBA00022898"/>
    </source>
</evidence>
<evidence type="ECO:0000256" key="6">
    <source>
        <dbReference type="ARBA" id="ARBA00050776"/>
    </source>
</evidence>
<keyword evidence="5" id="KW-0663">Pyridoxal phosphate</keyword>
<dbReference type="EC" id="2.8.1.7" evidence="3"/>
<evidence type="ECO:0000256" key="1">
    <source>
        <dbReference type="ARBA" id="ARBA00001933"/>
    </source>
</evidence>
<keyword evidence="4 8" id="KW-0808">Transferase</keyword>
<evidence type="ECO:0000256" key="4">
    <source>
        <dbReference type="ARBA" id="ARBA00022679"/>
    </source>
</evidence>
<reference evidence="8" key="1">
    <citation type="submission" date="2018-10" db="EMBL/GenBank/DDBJ databases">
        <authorList>
            <person name="Gruber-Vodicka H."/>
            <person name="Jaeckle O."/>
        </authorList>
    </citation>
    <scope>NUCLEOTIDE SEQUENCE</scope>
</reference>
<dbReference type="InterPro" id="IPR015422">
    <property type="entry name" value="PyrdxlP-dep_Trfase_small"/>
</dbReference>
<dbReference type="InterPro" id="IPR015421">
    <property type="entry name" value="PyrdxlP-dep_Trfase_major"/>
</dbReference>
<dbReference type="InterPro" id="IPR010970">
    <property type="entry name" value="Cys_dSase_SufS"/>
</dbReference>
<organism evidence="8">
    <name type="scientific">invertebrate metagenome</name>
    <dbReference type="NCBI Taxonomy" id="1711999"/>
    <lineage>
        <taxon>unclassified sequences</taxon>
        <taxon>metagenomes</taxon>
        <taxon>organismal metagenomes</taxon>
    </lineage>
</organism>
<dbReference type="AlphaFoldDB" id="A0A484H7T6"/>
<dbReference type="CDD" id="cd06453">
    <property type="entry name" value="SufS_like"/>
    <property type="match status" value="1"/>
</dbReference>
<evidence type="ECO:0000256" key="2">
    <source>
        <dbReference type="ARBA" id="ARBA00010447"/>
    </source>
</evidence>
<dbReference type="Gene3D" id="3.90.1150.10">
    <property type="entry name" value="Aspartate Aminotransferase, domain 1"/>
    <property type="match status" value="1"/>
</dbReference>
<dbReference type="GO" id="GO:0031071">
    <property type="term" value="F:cysteine desulfurase activity"/>
    <property type="evidence" value="ECO:0007669"/>
    <property type="project" value="UniProtKB-EC"/>
</dbReference>
<name>A0A484H7T6_9ZZZZ</name>
<dbReference type="InterPro" id="IPR000192">
    <property type="entry name" value="Aminotrans_V_dom"/>
</dbReference>
<dbReference type="SUPFAM" id="SSF53383">
    <property type="entry name" value="PLP-dependent transferases"/>
    <property type="match status" value="1"/>
</dbReference>
<dbReference type="InterPro" id="IPR020578">
    <property type="entry name" value="Aminotrans_V_PyrdxlP_BS"/>
</dbReference>
<sequence length="415" mass="45139">MDVARAAPTVYDIDNIRADFPILDKTIHGYPLAFLDNAASTQKPVQVTTAIKAFYETGYANVHRGAYWLSEQATSQYENARERVRAFLNAGRIQEIIFTRGATESINLVATTWGQTHLQAGDEVILTWLEHHSNIVPWQMLAAAKGLRLKVVPVDDHGQFVWERYENLLSSRTRLVAVAHISNVLGTILPVKDIVAAAHTFGAKVLVDGCQAVPHIAVDVHDLACDFYVFSGHKLYGPTGIGVLYGREALLQDMPPYQGGGEMITTVTFEESRWAELPYKFEAGTPAIAQAIGLAVAIGYVEAIGLKAIAAHEADLLSYATQRLMAIRGLRLLGTAPAKTSVLSFTLDCAHPHDIATIVDQHGVAIRAGHHCAQPLMQRFGVPATARASFGLYNTRAEADALADALETVRGIFCS</sequence>
<feature type="domain" description="Aminotransferase class V" evidence="7">
    <location>
        <begin position="34"/>
        <end position="402"/>
    </location>
</feature>
<dbReference type="PANTHER" id="PTHR43586">
    <property type="entry name" value="CYSTEINE DESULFURASE"/>
    <property type="match status" value="1"/>
</dbReference>
<evidence type="ECO:0000259" key="7">
    <source>
        <dbReference type="Pfam" id="PF00266"/>
    </source>
</evidence>
<proteinExistence type="inferred from homology"/>
<dbReference type="Gene3D" id="3.40.640.10">
    <property type="entry name" value="Type I PLP-dependent aspartate aminotransferase-like (Major domain)"/>
    <property type="match status" value="1"/>
</dbReference>
<dbReference type="PANTHER" id="PTHR43586:SF8">
    <property type="entry name" value="CYSTEINE DESULFURASE 1, CHLOROPLASTIC"/>
    <property type="match status" value="1"/>
</dbReference>
<dbReference type="InterPro" id="IPR015424">
    <property type="entry name" value="PyrdxlP-dep_Trfase"/>
</dbReference>
<evidence type="ECO:0000313" key="8">
    <source>
        <dbReference type="EMBL" id="VBB69700.1"/>
    </source>
</evidence>